<protein>
    <submittedName>
        <fullName evidence="1">Pyridoxamine 5'-phosphate oxidase family protein</fullName>
    </submittedName>
</protein>
<evidence type="ECO:0000313" key="2">
    <source>
        <dbReference type="Proteomes" id="UP001155840"/>
    </source>
</evidence>
<dbReference type="Pfam" id="PF12900">
    <property type="entry name" value="Pyridox_ox_2"/>
    <property type="match status" value="1"/>
</dbReference>
<organism evidence="1 2">
    <name type="scientific">Ferranicluibacter rubi</name>
    <dbReference type="NCBI Taxonomy" id="2715133"/>
    <lineage>
        <taxon>Bacteria</taxon>
        <taxon>Pseudomonadati</taxon>
        <taxon>Pseudomonadota</taxon>
        <taxon>Alphaproteobacteria</taxon>
        <taxon>Hyphomicrobiales</taxon>
        <taxon>Rhizobiaceae</taxon>
        <taxon>Ferranicluibacter</taxon>
    </lineage>
</organism>
<reference evidence="1" key="1">
    <citation type="submission" date="2020-03" db="EMBL/GenBank/DDBJ databases">
        <title>Ferranicluibacter endophyticum gen. nov., sp. nov., a new genus isolated from Rubus ulmifolius Schott. stem.</title>
        <authorList>
            <person name="Roca-Couso R."/>
            <person name="Flores-Felix J.D."/>
            <person name="Igual J.M."/>
            <person name="Rivas R."/>
        </authorList>
    </citation>
    <scope>NUCLEOTIDE SEQUENCE</scope>
    <source>
        <strain evidence="1">CRRU44</strain>
    </source>
</reference>
<comment type="caution">
    <text evidence="1">The sequence shown here is derived from an EMBL/GenBank/DDBJ whole genome shotgun (WGS) entry which is preliminary data.</text>
</comment>
<evidence type="ECO:0000313" key="1">
    <source>
        <dbReference type="EMBL" id="NHT74167.1"/>
    </source>
</evidence>
<dbReference type="EMBL" id="JAANCM010000001">
    <property type="protein sequence ID" value="NHT74167.1"/>
    <property type="molecule type" value="Genomic_DNA"/>
</dbReference>
<dbReference type="Gene3D" id="2.30.110.10">
    <property type="entry name" value="Electron Transport, Fmn-binding Protein, Chain A"/>
    <property type="match status" value="1"/>
</dbReference>
<dbReference type="InterPro" id="IPR012349">
    <property type="entry name" value="Split_barrel_FMN-bd"/>
</dbReference>
<gene>
    <name evidence="1" type="ORF">G8E10_00180</name>
</gene>
<dbReference type="InterPro" id="IPR024747">
    <property type="entry name" value="Pyridox_Oxase-rel"/>
</dbReference>
<dbReference type="AlphaFoldDB" id="A0AA43ZC43"/>
<dbReference type="Proteomes" id="UP001155840">
    <property type="component" value="Unassembled WGS sequence"/>
</dbReference>
<accession>A0AA43ZC43</accession>
<dbReference type="SUPFAM" id="SSF50475">
    <property type="entry name" value="FMN-binding split barrel"/>
    <property type="match status" value="1"/>
</dbReference>
<sequence>MTTPECEAVLAANTIGHLGCSTGNRPYVIPIRYAFRKGAFYSFSLPGRKIDTLRANPQACIQVETLATPEEWQSVLLEGLYQELPDDETWHGEHVYAWSLLQEKGNWWEPGAYKPGETASSGEALLPVFYSIQIESLSGRHATNA</sequence>
<name>A0AA43ZC43_9HYPH</name>
<proteinExistence type="predicted"/>
<keyword evidence="2" id="KW-1185">Reference proteome</keyword>